<dbReference type="GO" id="GO:0097526">
    <property type="term" value="C:spliceosomal tri-snRNP complex"/>
    <property type="evidence" value="ECO:0007669"/>
    <property type="project" value="TreeGrafter"/>
</dbReference>
<feature type="domain" description="Sm" evidence="10">
    <location>
        <begin position="7"/>
        <end position="71"/>
    </location>
</feature>
<dbReference type="GO" id="GO:0071013">
    <property type="term" value="C:catalytic step 2 spliceosome"/>
    <property type="evidence" value="ECO:0007669"/>
    <property type="project" value="TreeGrafter"/>
</dbReference>
<evidence type="ECO:0000259" key="10">
    <source>
        <dbReference type="SMART" id="SM00651"/>
    </source>
</evidence>
<reference evidence="12" key="1">
    <citation type="submission" date="2025-08" db="UniProtKB">
        <authorList>
            <consortium name="RefSeq"/>
        </authorList>
    </citation>
    <scope>IDENTIFICATION</scope>
    <source>
        <tissue evidence="12">Muscle</tissue>
    </source>
</reference>
<keyword evidence="4 9" id="KW-0747">Spliceosome</keyword>
<keyword evidence="11" id="KW-1185">Reference proteome</keyword>
<comment type="function">
    <text evidence="9">Plays role in pre-mRNA splicing as core component of the SMN-Sm complex that mediates spliceosomal snRNP assembly and as component of the spliceosomal U1, U2, U4 and U5 small nuclear ribonucleoproteins (snRNPs), the building blocks of the spliceosome. Component of both the pre-catalytic spliceosome B complex and activated spliceosome C complexes. Is also a component of the minor U12 spliceosome. As part of the U7 snRNP it is involved in histone 3'-end processing.</text>
</comment>
<keyword evidence="6 9" id="KW-0508">mRNA splicing</keyword>
<evidence type="ECO:0000256" key="1">
    <source>
        <dbReference type="ARBA" id="ARBA00004123"/>
    </source>
</evidence>
<evidence type="ECO:0000313" key="11">
    <source>
        <dbReference type="Proteomes" id="UP000248484"/>
    </source>
</evidence>
<dbReference type="OrthoDB" id="9726391at2759"/>
<protein>
    <recommendedName>
        <fullName evidence="9">Small nuclear ribonucleoprotein G</fullName>
        <shortName evidence="9">snRNP-G</shortName>
    </recommendedName>
</protein>
<accession>A0A9W2X482</accession>
<dbReference type="GO" id="GO:0034719">
    <property type="term" value="C:SMN-Sm protein complex"/>
    <property type="evidence" value="ECO:0007669"/>
    <property type="project" value="TreeGrafter"/>
</dbReference>
<evidence type="ECO:0000256" key="4">
    <source>
        <dbReference type="ARBA" id="ARBA00022728"/>
    </source>
</evidence>
<name>A0A9W2X482_PHYMC</name>
<dbReference type="AlphaFoldDB" id="A0A9W2X482"/>
<keyword evidence="7 9" id="KW-0539">Nucleus</keyword>
<keyword evidence="3 9" id="KW-0507">mRNA processing</keyword>
<dbReference type="GO" id="GO:0071011">
    <property type="term" value="C:precatalytic spliceosome"/>
    <property type="evidence" value="ECO:0007669"/>
    <property type="project" value="TreeGrafter"/>
</dbReference>
<dbReference type="GO" id="GO:0005682">
    <property type="term" value="C:U5 snRNP"/>
    <property type="evidence" value="ECO:0007669"/>
    <property type="project" value="TreeGrafter"/>
</dbReference>
<dbReference type="GO" id="GO:0005829">
    <property type="term" value="C:cytosol"/>
    <property type="evidence" value="ECO:0007669"/>
    <property type="project" value="UniProtKB-SubCell"/>
</dbReference>
<dbReference type="CDD" id="cd01719">
    <property type="entry name" value="Sm_G"/>
    <property type="match status" value="1"/>
</dbReference>
<dbReference type="InterPro" id="IPR034098">
    <property type="entry name" value="Sm_G"/>
</dbReference>
<dbReference type="GO" id="GO:0005686">
    <property type="term" value="C:U2 snRNP"/>
    <property type="evidence" value="ECO:0007669"/>
    <property type="project" value="TreeGrafter"/>
</dbReference>
<gene>
    <name evidence="12" type="primary">LOC112064625</name>
</gene>
<dbReference type="GO" id="GO:0005689">
    <property type="term" value="C:U12-type spliceosomal complex"/>
    <property type="evidence" value="ECO:0007669"/>
    <property type="project" value="TreeGrafter"/>
</dbReference>
<dbReference type="Pfam" id="PF01423">
    <property type="entry name" value="LSM"/>
    <property type="match status" value="1"/>
</dbReference>
<evidence type="ECO:0000256" key="6">
    <source>
        <dbReference type="ARBA" id="ARBA00023187"/>
    </source>
</evidence>
<dbReference type="GeneID" id="112064625"/>
<dbReference type="GO" id="GO:0071004">
    <property type="term" value="C:U2-type prespliceosome"/>
    <property type="evidence" value="ECO:0007669"/>
    <property type="project" value="TreeGrafter"/>
</dbReference>
<dbReference type="GO" id="GO:0003723">
    <property type="term" value="F:RNA binding"/>
    <property type="evidence" value="ECO:0007669"/>
    <property type="project" value="UniProtKB-UniRule"/>
</dbReference>
<evidence type="ECO:0000313" key="12">
    <source>
        <dbReference type="RefSeq" id="XP_054946237.1"/>
    </source>
</evidence>
<keyword evidence="9" id="KW-0963">Cytoplasm</keyword>
<evidence type="ECO:0000256" key="2">
    <source>
        <dbReference type="ARBA" id="ARBA00006850"/>
    </source>
</evidence>
<keyword evidence="5 9" id="KW-0694">RNA-binding</keyword>
<proteinExistence type="inferred from homology"/>
<evidence type="ECO:0000256" key="7">
    <source>
        <dbReference type="ARBA" id="ARBA00023242"/>
    </source>
</evidence>
<dbReference type="RefSeq" id="XP_054946237.1">
    <property type="nucleotide sequence ID" value="XM_055090262.1"/>
</dbReference>
<dbReference type="KEGG" id="pcad:112064625"/>
<dbReference type="Proteomes" id="UP000248484">
    <property type="component" value="Chromosome 14"/>
</dbReference>
<dbReference type="GO" id="GO:0000387">
    <property type="term" value="P:spliceosomal snRNP assembly"/>
    <property type="evidence" value="ECO:0007669"/>
    <property type="project" value="UniProtKB-UniRule"/>
</dbReference>
<dbReference type="GO" id="GO:0005685">
    <property type="term" value="C:U1 snRNP"/>
    <property type="evidence" value="ECO:0007669"/>
    <property type="project" value="TreeGrafter"/>
</dbReference>
<dbReference type="InterPro" id="IPR010920">
    <property type="entry name" value="LSM_dom_sf"/>
</dbReference>
<dbReference type="PANTHER" id="PTHR10553:SF26">
    <property type="entry name" value="SMALL NUCLEAR RIBONUCLEOPROTEIN G-RELATED"/>
    <property type="match status" value="1"/>
</dbReference>
<evidence type="ECO:0000256" key="9">
    <source>
        <dbReference type="RuleBase" id="RU365052"/>
    </source>
</evidence>
<dbReference type="GO" id="GO:0043186">
    <property type="term" value="C:P granule"/>
    <property type="evidence" value="ECO:0007669"/>
    <property type="project" value="TreeGrafter"/>
</dbReference>
<evidence type="ECO:0000256" key="8">
    <source>
        <dbReference type="ARBA" id="ARBA00023274"/>
    </source>
</evidence>
<dbReference type="SUPFAM" id="SSF50182">
    <property type="entry name" value="Sm-like ribonucleoproteins"/>
    <property type="match status" value="1"/>
</dbReference>
<comment type="subcellular location">
    <subcellularLocation>
        <location evidence="9">Cytoplasm</location>
        <location evidence="9">Cytosol</location>
    </subcellularLocation>
    <subcellularLocation>
        <location evidence="1 9">Nucleus</location>
    </subcellularLocation>
    <text evidence="9">SMN-mediated assembly into core snRNPs occurs in the cytosol before SMN-mediated transport to the nucleus to be included in spliceosomes.</text>
</comment>
<dbReference type="SMART" id="SM00651">
    <property type="entry name" value="Sm"/>
    <property type="match status" value="1"/>
</dbReference>
<dbReference type="InterPro" id="IPR001163">
    <property type="entry name" value="Sm_dom_euk/arc"/>
</dbReference>
<dbReference type="InterPro" id="IPR044641">
    <property type="entry name" value="Lsm7/SmG-like"/>
</dbReference>
<dbReference type="PANTHER" id="PTHR10553">
    <property type="entry name" value="SMALL NUCLEAR RIBONUCLEOPROTEIN"/>
    <property type="match status" value="1"/>
</dbReference>
<dbReference type="GO" id="GO:0005687">
    <property type="term" value="C:U4 snRNP"/>
    <property type="evidence" value="ECO:0007669"/>
    <property type="project" value="TreeGrafter"/>
</dbReference>
<keyword evidence="8 9" id="KW-0687">Ribonucleoprotein</keyword>
<dbReference type="Gene3D" id="2.30.30.100">
    <property type="match status" value="1"/>
</dbReference>
<organism evidence="11 12">
    <name type="scientific">Physeter macrocephalus</name>
    <name type="common">Sperm whale</name>
    <name type="synonym">Physeter catodon</name>
    <dbReference type="NCBI Taxonomy" id="9755"/>
    <lineage>
        <taxon>Eukaryota</taxon>
        <taxon>Metazoa</taxon>
        <taxon>Chordata</taxon>
        <taxon>Craniata</taxon>
        <taxon>Vertebrata</taxon>
        <taxon>Euteleostomi</taxon>
        <taxon>Mammalia</taxon>
        <taxon>Eutheria</taxon>
        <taxon>Laurasiatheria</taxon>
        <taxon>Artiodactyla</taxon>
        <taxon>Whippomorpha</taxon>
        <taxon>Cetacea</taxon>
        <taxon>Odontoceti</taxon>
        <taxon>Physeteridae</taxon>
        <taxon>Physeter</taxon>
    </lineage>
</organism>
<comment type="similarity">
    <text evidence="2 9">Belongs to the snRNP Sm proteins family.</text>
</comment>
<evidence type="ECO:0000256" key="5">
    <source>
        <dbReference type="ARBA" id="ARBA00022884"/>
    </source>
</evidence>
<evidence type="ECO:0000256" key="3">
    <source>
        <dbReference type="ARBA" id="ARBA00022664"/>
    </source>
</evidence>
<sequence>MSKARPPEWKKFMEKLSLNLNGGGHVQGTLWGFGPFMNLAIDECVQMATSGQQNSTGVVVIRGNSIMLETLEPV</sequence>